<evidence type="ECO:0000256" key="4">
    <source>
        <dbReference type="ARBA" id="ARBA00022989"/>
    </source>
</evidence>
<feature type="transmembrane region" description="Helical" evidence="7">
    <location>
        <begin position="660"/>
        <end position="682"/>
    </location>
</feature>
<feature type="transmembrane region" description="Helical" evidence="7">
    <location>
        <begin position="299"/>
        <end position="324"/>
    </location>
</feature>
<feature type="domain" description="ABC3 transporter permease C-terminal" evidence="8">
    <location>
        <begin position="660"/>
        <end position="777"/>
    </location>
</feature>
<keyword evidence="4 7" id="KW-1133">Transmembrane helix</keyword>
<dbReference type="InParanoid" id="A0A6M4H3H7"/>
<organism evidence="9 10">
    <name type="scientific">Usitatibacter palustris</name>
    <dbReference type="NCBI Taxonomy" id="2732487"/>
    <lineage>
        <taxon>Bacteria</taxon>
        <taxon>Pseudomonadati</taxon>
        <taxon>Pseudomonadota</taxon>
        <taxon>Betaproteobacteria</taxon>
        <taxon>Nitrosomonadales</taxon>
        <taxon>Usitatibacteraceae</taxon>
        <taxon>Usitatibacter</taxon>
    </lineage>
</organism>
<proteinExistence type="inferred from homology"/>
<feature type="transmembrane region" description="Helical" evidence="7">
    <location>
        <begin position="748"/>
        <end position="771"/>
    </location>
</feature>
<reference evidence="9 10" key="1">
    <citation type="submission" date="2020-04" db="EMBL/GenBank/DDBJ databases">
        <title>Usitatibacter rugosus gen. nov., sp. nov. and Usitatibacter palustris sp. nov., novel members of Usitatibacteraceae fam. nov. within the order Nitrosomonadales isolated from soil.</title>
        <authorList>
            <person name="Huber K.J."/>
            <person name="Neumann-Schaal M."/>
            <person name="Geppert A."/>
            <person name="Luckner M."/>
            <person name="Wanner G."/>
            <person name="Overmann J."/>
        </authorList>
    </citation>
    <scope>NUCLEOTIDE SEQUENCE [LARGE SCALE GENOMIC DNA]</scope>
    <source>
        <strain evidence="9 10">Swamp67</strain>
    </source>
</reference>
<accession>A0A6M4H3H7</accession>
<evidence type="ECO:0000256" key="7">
    <source>
        <dbReference type="SAM" id="Phobius"/>
    </source>
</evidence>
<evidence type="ECO:0000313" key="10">
    <source>
        <dbReference type="Proteomes" id="UP000503096"/>
    </source>
</evidence>
<dbReference type="Proteomes" id="UP000503096">
    <property type="component" value="Chromosome"/>
</dbReference>
<dbReference type="PANTHER" id="PTHR30572">
    <property type="entry name" value="MEMBRANE COMPONENT OF TRANSPORTER-RELATED"/>
    <property type="match status" value="1"/>
</dbReference>
<evidence type="ECO:0000256" key="3">
    <source>
        <dbReference type="ARBA" id="ARBA00022692"/>
    </source>
</evidence>
<name>A0A6M4H3H7_9PROT</name>
<sequence length="786" mass="84472">MKMVWRKVAGDARRYRVQLALMLGILVLGIAGVVAALNARAILEREIAVSYASGRAPDLSLWFDSADDALLTAVAAEDGVTAVDRRRVIYTRVAARGGAWLPMVLTIRNDFASLKLDVIHRHGEAWTHAEGGIFIEQSGESLLGPGPVQLRRLDGTTASLPFAGFAHDPTVAPSTQEQMFYGYATPEAARQLGYAVTLDQLLVKMDYRGSTGEAFEFGTQLNETLRKRGTAAFRVEVLPARHPHIFLMNAMLRVLEILSGIAFTCSAALAAYLASAWMRREVRIVGILKTLGARSRQIAAMYLALALPLLVIALALAFPLGIVLGRALAAWQAATTLNIDITSWAVPAALAWRELLIGASIPLVAMTLPILRAARMTARSAIQDAGIVAPSVTARLAARVLAFPGRMRWTLALRNTFRRPWRMLVMVIALGAGGALLLVTKTNYQSLMGAIDRSLANQGHDVDVLMQKPAPAAELEAIAAKVPGVAIVEAWRRATVTIAKPAAAGVEIEAARFTLQGYPPDSRLFKLPVVAGRAPAPGAIDEVLATRAVQTPHPQVQVDSEVRLRFRERETPVRIVGLVEQIGSPAVFAPSPAFENVTRLGDAASSVRVKSDGVPVTELANRLDQAFLDARRTPSQIVTRVQVRESLDEHFYVVGNLVRLVALAAALVGAIVLAATTAFNVLERSRETGILRALGALPSRITAIFLIEAGAILLASIALAVAVSLVISRKLLDSAERMLLRVEVPMQFSYEGLALLAAGALVIALVVHFTLSRALRKPAREALASE</sequence>
<keyword evidence="2" id="KW-1003">Cell membrane</keyword>
<comment type="subcellular location">
    <subcellularLocation>
        <location evidence="1">Cell membrane</location>
        <topology evidence="1">Multi-pass membrane protein</topology>
    </subcellularLocation>
</comment>
<feature type="transmembrane region" description="Helical" evidence="7">
    <location>
        <begin position="344"/>
        <end position="371"/>
    </location>
</feature>
<keyword evidence="5 7" id="KW-0472">Membrane</keyword>
<dbReference type="GO" id="GO:0022857">
    <property type="term" value="F:transmembrane transporter activity"/>
    <property type="evidence" value="ECO:0007669"/>
    <property type="project" value="TreeGrafter"/>
</dbReference>
<dbReference type="KEGG" id="upl:DSM104440_00869"/>
<dbReference type="InterPro" id="IPR050250">
    <property type="entry name" value="Macrolide_Exporter_MacB"/>
</dbReference>
<evidence type="ECO:0000259" key="8">
    <source>
        <dbReference type="Pfam" id="PF02687"/>
    </source>
</evidence>
<feature type="domain" description="ABC3 transporter permease C-terminal" evidence="8">
    <location>
        <begin position="257"/>
        <end position="377"/>
    </location>
</feature>
<feature type="transmembrane region" description="Helical" evidence="7">
    <location>
        <begin position="257"/>
        <end position="278"/>
    </location>
</feature>
<protein>
    <recommendedName>
        <fullName evidence="8">ABC3 transporter permease C-terminal domain-containing protein</fullName>
    </recommendedName>
</protein>
<evidence type="ECO:0000256" key="2">
    <source>
        <dbReference type="ARBA" id="ARBA00022475"/>
    </source>
</evidence>
<dbReference type="RefSeq" id="WP_171160864.1">
    <property type="nucleotide sequence ID" value="NZ_CP053073.1"/>
</dbReference>
<dbReference type="Pfam" id="PF02687">
    <property type="entry name" value="FtsX"/>
    <property type="match status" value="2"/>
</dbReference>
<keyword evidence="10" id="KW-1185">Reference proteome</keyword>
<evidence type="ECO:0000256" key="1">
    <source>
        <dbReference type="ARBA" id="ARBA00004651"/>
    </source>
</evidence>
<keyword evidence="3 7" id="KW-0812">Transmembrane</keyword>
<gene>
    <name evidence="9" type="ORF">DSM104440_00869</name>
</gene>
<dbReference type="EMBL" id="CP053073">
    <property type="protein sequence ID" value="QJR14076.1"/>
    <property type="molecule type" value="Genomic_DNA"/>
</dbReference>
<comment type="similarity">
    <text evidence="6">Belongs to the ABC-4 integral membrane protein family.</text>
</comment>
<dbReference type="InterPro" id="IPR003838">
    <property type="entry name" value="ABC3_permease_C"/>
</dbReference>
<dbReference type="AlphaFoldDB" id="A0A6M4H3H7"/>
<evidence type="ECO:0000313" key="9">
    <source>
        <dbReference type="EMBL" id="QJR14076.1"/>
    </source>
</evidence>
<dbReference type="PANTHER" id="PTHR30572:SF4">
    <property type="entry name" value="ABC TRANSPORTER PERMEASE YTRF"/>
    <property type="match status" value="1"/>
</dbReference>
<evidence type="ECO:0000256" key="5">
    <source>
        <dbReference type="ARBA" id="ARBA00023136"/>
    </source>
</evidence>
<feature type="transmembrane region" description="Helical" evidence="7">
    <location>
        <begin position="421"/>
        <end position="439"/>
    </location>
</feature>
<feature type="transmembrane region" description="Helical" evidence="7">
    <location>
        <begin position="703"/>
        <end position="728"/>
    </location>
</feature>
<evidence type="ECO:0000256" key="6">
    <source>
        <dbReference type="ARBA" id="ARBA00038076"/>
    </source>
</evidence>
<dbReference type="GO" id="GO:0005886">
    <property type="term" value="C:plasma membrane"/>
    <property type="evidence" value="ECO:0007669"/>
    <property type="project" value="UniProtKB-SubCell"/>
</dbReference>